<keyword evidence="4" id="KW-1185">Reference proteome</keyword>
<dbReference type="Proteomes" id="UP000612893">
    <property type="component" value="Unassembled WGS sequence"/>
</dbReference>
<name>A0A934NAA9_9BACT</name>
<dbReference type="InterPro" id="IPR004555">
    <property type="entry name" value="G6PDH_assembly_OpcA"/>
</dbReference>
<gene>
    <name evidence="3" type="ORF">JF922_17390</name>
</gene>
<organism evidence="3 4">
    <name type="scientific">Candidatus Nephthysia bennettiae</name>
    <dbReference type="NCBI Taxonomy" id="3127016"/>
    <lineage>
        <taxon>Bacteria</taxon>
        <taxon>Bacillati</taxon>
        <taxon>Candidatus Dormiibacterota</taxon>
        <taxon>Candidatus Dormibacteria</taxon>
        <taxon>Candidatus Dormibacterales</taxon>
        <taxon>Candidatus Dormibacteraceae</taxon>
        <taxon>Candidatus Nephthysia</taxon>
    </lineage>
</organism>
<feature type="domain" description="Glucose-6-phosphate dehydrogenase assembly protein OpcA C-terminal" evidence="2">
    <location>
        <begin position="198"/>
        <end position="375"/>
    </location>
</feature>
<evidence type="ECO:0000259" key="1">
    <source>
        <dbReference type="Pfam" id="PF10128"/>
    </source>
</evidence>
<dbReference type="RefSeq" id="WP_338203465.1">
    <property type="nucleotide sequence ID" value="NZ_JAEKNR010000176.1"/>
</dbReference>
<evidence type="ECO:0000313" key="4">
    <source>
        <dbReference type="Proteomes" id="UP000612893"/>
    </source>
</evidence>
<evidence type="ECO:0000313" key="3">
    <source>
        <dbReference type="EMBL" id="MBJ7599838.1"/>
    </source>
</evidence>
<proteinExistence type="predicted"/>
<evidence type="ECO:0000259" key="2">
    <source>
        <dbReference type="Pfam" id="PF20171"/>
    </source>
</evidence>
<dbReference type="Pfam" id="PF20171">
    <property type="entry name" value="OpcA_G6PD_C"/>
    <property type="match status" value="1"/>
</dbReference>
<dbReference type="InterPro" id="IPR046802">
    <property type="entry name" value="OpcA_G6PD_C"/>
</dbReference>
<dbReference type="AlphaFoldDB" id="A0A934NAA9"/>
<dbReference type="InterPro" id="IPR046801">
    <property type="entry name" value="OpcA_G6PD_N"/>
</dbReference>
<comment type="caution">
    <text evidence="3">The sequence shown here is derived from an EMBL/GenBank/DDBJ whole genome shotgun (WGS) entry which is preliminary data.</text>
</comment>
<dbReference type="PANTHER" id="PTHR38658">
    <property type="entry name" value="OXPP CYCLE PROTEIN OPCA-RELATED"/>
    <property type="match status" value="1"/>
</dbReference>
<protein>
    <submittedName>
        <fullName evidence="3">Glucose-6-phosphate dehydrogenase assembly protein OpcA</fullName>
    </submittedName>
</protein>
<feature type="domain" description="Glucose-6-phosphate dehydrogenase assembly protein OpcA N-terminal" evidence="1">
    <location>
        <begin position="73"/>
        <end position="187"/>
    </location>
</feature>
<accession>A0A934NAA9</accession>
<dbReference type="PANTHER" id="PTHR38658:SF1">
    <property type="entry name" value="OXPP CYCLE PROTEIN OPCA-RELATED"/>
    <property type="match status" value="1"/>
</dbReference>
<reference evidence="3" key="1">
    <citation type="submission" date="2020-10" db="EMBL/GenBank/DDBJ databases">
        <title>Ca. Dormibacterota MAGs.</title>
        <authorList>
            <person name="Montgomery K."/>
        </authorList>
    </citation>
    <scope>NUCLEOTIDE SEQUENCE [LARGE SCALE GENOMIC DNA]</scope>
    <source>
        <strain evidence="3">SC8812_S17_10</strain>
    </source>
</reference>
<dbReference type="EMBL" id="JAEKNR010000176">
    <property type="protein sequence ID" value="MBJ7599838.1"/>
    <property type="molecule type" value="Genomic_DNA"/>
</dbReference>
<dbReference type="Pfam" id="PF10128">
    <property type="entry name" value="OpcA_G6PD_assem"/>
    <property type="match status" value="1"/>
</dbReference>
<sequence length="386" mass="42465">MTTVGEERVSTRSWAADSVDLGRVASELSRLHTELTQLETGHDDHPHPRNCVLNLIIAVSDGQQEEAVQRAVQAVASGHPLRAIILCRRTGEGEGLDAQIITQAHQLVRGRSVQLEQVTLKVRGQTAEHTASLVDPLLVPDVPTYLWWTGTPPLAEQGLRDALAACDVLIVDSAQFENLTQEFLDLAALAERLGERLGFVDLRWVRQKPWRETLAQFFAPKSRREMLMGLERVVVESVGEGAAGRVGGMLLGGWLMSALDWRLTDAASSTHAGAEVLLKRANGRMIQLTVRAVEQPNLPPGALRSIHFDGHAGGKEFATHMEIRPDRSDHAHVRIDIGKVETLHQRLALPQPTDSDLLLHALSAARRDRVYLRSLDAAAKLLDALR</sequence>